<protein>
    <submittedName>
        <fullName evidence="1">Uncharacterized protein</fullName>
    </submittedName>
</protein>
<gene>
    <name evidence="1" type="ORF">R1sor_010047</name>
</gene>
<dbReference type="AlphaFoldDB" id="A0ABD3HYB0"/>
<dbReference type="EMBL" id="JBJQOH010000002">
    <property type="protein sequence ID" value="KAL3695971.1"/>
    <property type="molecule type" value="Genomic_DNA"/>
</dbReference>
<sequence>MDQGSARMALLESYHTCISSAHKLEEYGFTIVFSFGLLSLCLWDSNRVRHGWKKIGFHAAWTTTTQMRAVEMNANQQFFFQEDEEQQESSRRFDIEWVGDMTVLETFALGSAESDSAEDGQAPTNTANVVTDSQVENMFDCDDLFRM</sequence>
<evidence type="ECO:0000313" key="1">
    <source>
        <dbReference type="EMBL" id="KAL3695971.1"/>
    </source>
</evidence>
<proteinExistence type="predicted"/>
<organism evidence="1 2">
    <name type="scientific">Riccia sorocarpa</name>
    <dbReference type="NCBI Taxonomy" id="122646"/>
    <lineage>
        <taxon>Eukaryota</taxon>
        <taxon>Viridiplantae</taxon>
        <taxon>Streptophyta</taxon>
        <taxon>Embryophyta</taxon>
        <taxon>Marchantiophyta</taxon>
        <taxon>Marchantiopsida</taxon>
        <taxon>Marchantiidae</taxon>
        <taxon>Marchantiales</taxon>
        <taxon>Ricciaceae</taxon>
        <taxon>Riccia</taxon>
    </lineage>
</organism>
<comment type="caution">
    <text evidence="1">The sequence shown here is derived from an EMBL/GenBank/DDBJ whole genome shotgun (WGS) entry which is preliminary data.</text>
</comment>
<reference evidence="1 2" key="1">
    <citation type="submission" date="2024-09" db="EMBL/GenBank/DDBJ databases">
        <title>Chromosome-scale assembly of Riccia sorocarpa.</title>
        <authorList>
            <person name="Paukszto L."/>
        </authorList>
    </citation>
    <scope>NUCLEOTIDE SEQUENCE [LARGE SCALE GENOMIC DNA]</scope>
    <source>
        <strain evidence="1">LP-2024</strain>
        <tissue evidence="1">Aerial parts of the thallus</tissue>
    </source>
</reference>
<keyword evidence="2" id="KW-1185">Reference proteome</keyword>
<dbReference type="Proteomes" id="UP001633002">
    <property type="component" value="Unassembled WGS sequence"/>
</dbReference>
<evidence type="ECO:0000313" key="2">
    <source>
        <dbReference type="Proteomes" id="UP001633002"/>
    </source>
</evidence>
<accession>A0ABD3HYB0</accession>
<name>A0ABD3HYB0_9MARC</name>